<dbReference type="PANTHER" id="PTHR42760">
    <property type="entry name" value="SHORT-CHAIN DEHYDROGENASES/REDUCTASES FAMILY MEMBER"/>
    <property type="match status" value="1"/>
</dbReference>
<keyword evidence="5" id="KW-1185">Reference proteome</keyword>
<sequence length="190" mass="20558">MGRAEALKFASGGAKIIGCDINAARDTETRDLIRQQGGEMVSLCPCDLSQLDSCEMLIEDIKDEDWRKTLDMELTLAYLLTQAAWPHLKATKGSVINVASVNSWVALAPLPALAHAAAKGCVLAMTRQLAVIESLQTAPLTKDPVWSATVLNKIMLGRLGKAEDIVGVACFLASMMLRILLELIFAFMVI</sequence>
<protein>
    <recommendedName>
        <fullName evidence="6">NAD(P)-binding protein</fullName>
    </recommendedName>
</protein>
<dbReference type="SUPFAM" id="SSF51735">
    <property type="entry name" value="NAD(P)-binding Rossmann-fold domains"/>
    <property type="match status" value="1"/>
</dbReference>
<accession>A0ABR4HH18</accession>
<evidence type="ECO:0000256" key="1">
    <source>
        <dbReference type="ARBA" id="ARBA00006484"/>
    </source>
</evidence>
<evidence type="ECO:0000313" key="4">
    <source>
        <dbReference type="EMBL" id="KAL2814691.1"/>
    </source>
</evidence>
<dbReference type="Gene3D" id="3.40.50.720">
    <property type="entry name" value="NAD(P)-binding Rossmann-like Domain"/>
    <property type="match status" value="2"/>
</dbReference>
<gene>
    <name evidence="4" type="ORF">BDW59DRAFT_167102</name>
</gene>
<keyword evidence="3" id="KW-1133">Transmembrane helix</keyword>
<proteinExistence type="inferred from homology"/>
<comment type="similarity">
    <text evidence="1">Belongs to the short-chain dehydrogenases/reductases (SDR) family.</text>
</comment>
<dbReference type="PRINTS" id="PR00081">
    <property type="entry name" value="GDHRDH"/>
</dbReference>
<name>A0ABR4HH18_9EURO</name>
<comment type="caution">
    <text evidence="4">The sequence shown here is derived from an EMBL/GenBank/DDBJ whole genome shotgun (WGS) entry which is preliminary data.</text>
</comment>
<keyword evidence="3" id="KW-0812">Transmembrane</keyword>
<evidence type="ECO:0000256" key="3">
    <source>
        <dbReference type="SAM" id="Phobius"/>
    </source>
</evidence>
<organism evidence="4 5">
    <name type="scientific">Aspergillus cavernicola</name>
    <dbReference type="NCBI Taxonomy" id="176166"/>
    <lineage>
        <taxon>Eukaryota</taxon>
        <taxon>Fungi</taxon>
        <taxon>Dikarya</taxon>
        <taxon>Ascomycota</taxon>
        <taxon>Pezizomycotina</taxon>
        <taxon>Eurotiomycetes</taxon>
        <taxon>Eurotiomycetidae</taxon>
        <taxon>Eurotiales</taxon>
        <taxon>Aspergillaceae</taxon>
        <taxon>Aspergillus</taxon>
        <taxon>Aspergillus subgen. Nidulantes</taxon>
    </lineage>
</organism>
<feature type="transmembrane region" description="Helical" evidence="3">
    <location>
        <begin position="165"/>
        <end position="189"/>
    </location>
</feature>
<keyword evidence="3" id="KW-0472">Membrane</keyword>
<dbReference type="EMBL" id="JBFXLS010000122">
    <property type="protein sequence ID" value="KAL2814691.1"/>
    <property type="molecule type" value="Genomic_DNA"/>
</dbReference>
<dbReference type="Proteomes" id="UP001610335">
    <property type="component" value="Unassembled WGS sequence"/>
</dbReference>
<keyword evidence="2" id="KW-0521">NADP</keyword>
<reference evidence="4 5" key="1">
    <citation type="submission" date="2024-07" db="EMBL/GenBank/DDBJ databases">
        <title>Section-level genome sequencing and comparative genomics of Aspergillus sections Usti and Cavernicolus.</title>
        <authorList>
            <consortium name="Lawrence Berkeley National Laboratory"/>
            <person name="Nybo J.L."/>
            <person name="Vesth T.C."/>
            <person name="Theobald S."/>
            <person name="Frisvad J.C."/>
            <person name="Larsen T.O."/>
            <person name="Kjaerboelling I."/>
            <person name="Rothschild-Mancinelli K."/>
            <person name="Lyhne E.K."/>
            <person name="Kogle M.E."/>
            <person name="Barry K."/>
            <person name="Clum A."/>
            <person name="Na H."/>
            <person name="Ledsgaard L."/>
            <person name="Lin J."/>
            <person name="Lipzen A."/>
            <person name="Kuo A."/>
            <person name="Riley R."/>
            <person name="Mondo S."/>
            <person name="LaButti K."/>
            <person name="Haridas S."/>
            <person name="Pangalinan J."/>
            <person name="Salamov A.A."/>
            <person name="Simmons B.A."/>
            <person name="Magnuson J.K."/>
            <person name="Chen J."/>
            <person name="Drula E."/>
            <person name="Henrissat B."/>
            <person name="Wiebenga A."/>
            <person name="Lubbers R.J."/>
            <person name="Gomes A.C."/>
            <person name="Makela M.R."/>
            <person name="Stajich J."/>
            <person name="Grigoriev I.V."/>
            <person name="Mortensen U.H."/>
            <person name="De vries R.P."/>
            <person name="Baker S.E."/>
            <person name="Andersen M.R."/>
        </authorList>
    </citation>
    <scope>NUCLEOTIDE SEQUENCE [LARGE SCALE GENOMIC DNA]</scope>
    <source>
        <strain evidence="4 5">CBS 600.67</strain>
    </source>
</reference>
<dbReference type="InterPro" id="IPR036291">
    <property type="entry name" value="NAD(P)-bd_dom_sf"/>
</dbReference>
<evidence type="ECO:0008006" key="6">
    <source>
        <dbReference type="Google" id="ProtNLM"/>
    </source>
</evidence>
<evidence type="ECO:0000256" key="2">
    <source>
        <dbReference type="ARBA" id="ARBA00022857"/>
    </source>
</evidence>
<dbReference type="Pfam" id="PF13561">
    <property type="entry name" value="adh_short_C2"/>
    <property type="match status" value="1"/>
</dbReference>
<evidence type="ECO:0000313" key="5">
    <source>
        <dbReference type="Proteomes" id="UP001610335"/>
    </source>
</evidence>
<dbReference type="InterPro" id="IPR002347">
    <property type="entry name" value="SDR_fam"/>
</dbReference>